<evidence type="ECO:0000313" key="10">
    <source>
        <dbReference type="Proteomes" id="UP000236754"/>
    </source>
</evidence>
<gene>
    <name evidence="9" type="ORF">SAMN05216223_105296</name>
</gene>
<accession>A0A1H6ACU2</accession>
<keyword evidence="6" id="KW-1015">Disulfide bond</keyword>
<evidence type="ECO:0000256" key="5">
    <source>
        <dbReference type="ARBA" id="ARBA00022900"/>
    </source>
</evidence>
<protein>
    <submittedName>
        <fullName evidence="9">Subtilisin inhibitor-like</fullName>
    </submittedName>
</protein>
<dbReference type="InterPro" id="IPR036819">
    <property type="entry name" value="Subtilisin_inhibitor-like_sf"/>
</dbReference>
<keyword evidence="3" id="KW-0964">Secreted</keyword>
<keyword evidence="4" id="KW-0646">Protease inhibitor</keyword>
<reference evidence="9 10" key="1">
    <citation type="submission" date="2016-10" db="EMBL/GenBank/DDBJ databases">
        <authorList>
            <person name="de Groot N.N."/>
        </authorList>
    </citation>
    <scope>NUCLEOTIDE SEQUENCE [LARGE SCALE GENOMIC DNA]</scope>
    <source>
        <strain evidence="9 10">CGMCC 4.2023</strain>
    </source>
</reference>
<sequence length="205" mass="20634">MHTSQLALLRLARGGAVALIGTAVITGVAYGAAQDAANGSAIDAAYGSATHASAQTHTAMGTATHTATASSPNGAPYRTAPAARGSQRVGGLLDVAYDDGAGHTRSYRLSCGAATRRGAGRAATADACAQLDTIGGPAPAVPAGQACSMIYGGPQTARVTGTWQGRTVQESYRRTNGCEVTRWNRMVPALPNPVADASRTAPVRG</sequence>
<dbReference type="Gene3D" id="3.30.350.10">
    <property type="entry name" value="Subtilisin inhibitor-like"/>
    <property type="match status" value="1"/>
</dbReference>
<dbReference type="SUPFAM" id="SSF55399">
    <property type="entry name" value="Subtilisin inhibitor"/>
    <property type="match status" value="1"/>
</dbReference>
<dbReference type="GO" id="GO:0004867">
    <property type="term" value="F:serine-type endopeptidase inhibitor activity"/>
    <property type="evidence" value="ECO:0007669"/>
    <property type="project" value="UniProtKB-KW"/>
</dbReference>
<evidence type="ECO:0000256" key="2">
    <source>
        <dbReference type="ARBA" id="ARBA00010472"/>
    </source>
</evidence>
<organism evidence="9 10">
    <name type="scientific">Actinacidiphila yanglinensis</name>
    <dbReference type="NCBI Taxonomy" id="310779"/>
    <lineage>
        <taxon>Bacteria</taxon>
        <taxon>Bacillati</taxon>
        <taxon>Actinomycetota</taxon>
        <taxon>Actinomycetes</taxon>
        <taxon>Kitasatosporales</taxon>
        <taxon>Streptomycetaceae</taxon>
        <taxon>Actinacidiphila</taxon>
    </lineage>
</organism>
<name>A0A1H6ACU2_9ACTN</name>
<keyword evidence="5" id="KW-0722">Serine protease inhibitor</keyword>
<feature type="region of interest" description="Disordered" evidence="7">
    <location>
        <begin position="57"/>
        <end position="85"/>
    </location>
</feature>
<comment type="similarity">
    <text evidence="2">Belongs to the protease inhibitor I16 (SSI) family.</text>
</comment>
<dbReference type="Pfam" id="PF00720">
    <property type="entry name" value="SSI"/>
    <property type="match status" value="1"/>
</dbReference>
<dbReference type="InterPro" id="IPR023549">
    <property type="entry name" value="Subtilisin_inhibitor"/>
</dbReference>
<evidence type="ECO:0000256" key="4">
    <source>
        <dbReference type="ARBA" id="ARBA00022690"/>
    </source>
</evidence>
<comment type="subcellular location">
    <subcellularLocation>
        <location evidence="1">Secreted</location>
    </subcellularLocation>
</comment>
<dbReference type="AlphaFoldDB" id="A0A1H6ACU2"/>
<dbReference type="RefSeq" id="WP_200823242.1">
    <property type="nucleotide sequence ID" value="NZ_FNVU01000005.1"/>
</dbReference>
<dbReference type="GO" id="GO:0005576">
    <property type="term" value="C:extracellular region"/>
    <property type="evidence" value="ECO:0007669"/>
    <property type="project" value="UniProtKB-SubCell"/>
</dbReference>
<evidence type="ECO:0000256" key="6">
    <source>
        <dbReference type="ARBA" id="ARBA00023157"/>
    </source>
</evidence>
<evidence type="ECO:0000256" key="1">
    <source>
        <dbReference type="ARBA" id="ARBA00004613"/>
    </source>
</evidence>
<evidence type="ECO:0000256" key="3">
    <source>
        <dbReference type="ARBA" id="ARBA00022525"/>
    </source>
</evidence>
<dbReference type="EMBL" id="FNVU01000005">
    <property type="protein sequence ID" value="SEG45994.1"/>
    <property type="molecule type" value="Genomic_DNA"/>
</dbReference>
<proteinExistence type="inferred from homology"/>
<dbReference type="Proteomes" id="UP000236754">
    <property type="component" value="Unassembled WGS sequence"/>
</dbReference>
<feature type="domain" description="Subtilisin inhibitor" evidence="8">
    <location>
        <begin position="104"/>
        <end position="169"/>
    </location>
</feature>
<evidence type="ECO:0000256" key="7">
    <source>
        <dbReference type="SAM" id="MobiDB-lite"/>
    </source>
</evidence>
<feature type="compositionally biased region" description="Low complexity" evidence="7">
    <location>
        <begin position="57"/>
        <end position="69"/>
    </location>
</feature>
<evidence type="ECO:0000313" key="9">
    <source>
        <dbReference type="EMBL" id="SEG45994.1"/>
    </source>
</evidence>
<evidence type="ECO:0000259" key="8">
    <source>
        <dbReference type="Pfam" id="PF00720"/>
    </source>
</evidence>
<keyword evidence="10" id="KW-1185">Reference proteome</keyword>